<dbReference type="PANTHER" id="PTHR43123:SF4">
    <property type="entry name" value="POLYSACCHARIDE DEACETYLASE"/>
    <property type="match status" value="1"/>
</dbReference>
<accession>A0A261UYP1</accession>
<sequence length="298" mass="34127">MLLPHHNRYSYSAIGARKDYSWPEGKRLAMHIGLNIEHFAFGTGLTHNLTVPLPAPDQRAFAWSDYGNRIGVWRILDMLDKLGLPASHLCNTEIFHYCPELIGPIKARGDEFIGHGRTNAERHGLMWEADEARYLAEVRASILEHTGQEVRGWMAPWMSVSHHTPDLLQETGFKFLMDWPADDQPIWMKTRAGRIMSVPYPLELNDSPQMLVRAHTPDQFGQMIIDQFEEMLEQSATQPLVFGIALHTMVSGQPYRLRALRRALKYIVDHPRRNEIWFTRPGAIYDHCANLPEGTIPG</sequence>
<evidence type="ECO:0000313" key="2">
    <source>
        <dbReference type="Proteomes" id="UP000215767"/>
    </source>
</evidence>
<dbReference type="RefSeq" id="WP_217906525.1">
    <property type="nucleotide sequence ID" value="NZ_NEVS01000001.1"/>
</dbReference>
<dbReference type="CDD" id="cd10979">
    <property type="entry name" value="CE4_PuuE_like"/>
    <property type="match status" value="1"/>
</dbReference>
<protein>
    <submittedName>
        <fullName evidence="1">Polysaccharide deacetylase</fullName>
    </submittedName>
</protein>
<dbReference type="EMBL" id="NEVS01000001">
    <property type="protein sequence ID" value="OZI66721.1"/>
    <property type="molecule type" value="Genomic_DNA"/>
</dbReference>
<dbReference type="PANTHER" id="PTHR43123">
    <property type="entry name" value="POLYSACCHARIDE DEACETYLASE-RELATED"/>
    <property type="match status" value="1"/>
</dbReference>
<evidence type="ECO:0000313" key="1">
    <source>
        <dbReference type="EMBL" id="OZI66721.1"/>
    </source>
</evidence>
<reference evidence="2" key="1">
    <citation type="submission" date="2017-05" db="EMBL/GenBank/DDBJ databases">
        <title>Complete and WGS of Bordetella genogroups.</title>
        <authorList>
            <person name="Spilker T."/>
            <person name="Lipuma J."/>
        </authorList>
    </citation>
    <scope>NUCLEOTIDE SEQUENCE [LARGE SCALE GENOMIC DNA]</scope>
    <source>
        <strain evidence="2">AU8856</strain>
    </source>
</reference>
<dbReference type="Proteomes" id="UP000215767">
    <property type="component" value="Unassembled WGS sequence"/>
</dbReference>
<comment type="caution">
    <text evidence="1">The sequence shown here is derived from an EMBL/GenBank/DDBJ whole genome shotgun (WGS) entry which is preliminary data.</text>
</comment>
<proteinExistence type="predicted"/>
<dbReference type="InterPro" id="IPR011330">
    <property type="entry name" value="Glyco_hydro/deAcase_b/a-brl"/>
</dbReference>
<keyword evidence="2" id="KW-1185">Reference proteome</keyword>
<name>A0A261UYP1_9BORD</name>
<dbReference type="Gene3D" id="3.20.20.370">
    <property type="entry name" value="Glycoside hydrolase/deacetylase"/>
    <property type="match status" value="1"/>
</dbReference>
<dbReference type="GO" id="GO:0005975">
    <property type="term" value="P:carbohydrate metabolic process"/>
    <property type="evidence" value="ECO:0007669"/>
    <property type="project" value="InterPro"/>
</dbReference>
<dbReference type="SUPFAM" id="SSF88713">
    <property type="entry name" value="Glycoside hydrolase/deacetylase"/>
    <property type="match status" value="1"/>
</dbReference>
<organism evidence="1 2">
    <name type="scientific">Bordetella genomosp. 11</name>
    <dbReference type="NCBI Taxonomy" id="1416808"/>
    <lineage>
        <taxon>Bacteria</taxon>
        <taxon>Pseudomonadati</taxon>
        <taxon>Pseudomonadota</taxon>
        <taxon>Betaproteobacteria</taxon>
        <taxon>Burkholderiales</taxon>
        <taxon>Alcaligenaceae</taxon>
        <taxon>Bordetella</taxon>
    </lineage>
</organism>
<dbReference type="AlphaFoldDB" id="A0A261UYP1"/>
<gene>
    <name evidence="1" type="ORF">CAL28_03075</name>
</gene>